<dbReference type="OrthoDB" id="6372740at2759"/>
<accession>A0A8J4YUM9</accession>
<organism evidence="1 2">
    <name type="scientific">Chionoecetes opilio</name>
    <name type="common">Atlantic snow crab</name>
    <name type="synonym">Cancer opilio</name>
    <dbReference type="NCBI Taxonomy" id="41210"/>
    <lineage>
        <taxon>Eukaryota</taxon>
        <taxon>Metazoa</taxon>
        <taxon>Ecdysozoa</taxon>
        <taxon>Arthropoda</taxon>
        <taxon>Crustacea</taxon>
        <taxon>Multicrustacea</taxon>
        <taxon>Malacostraca</taxon>
        <taxon>Eumalacostraca</taxon>
        <taxon>Eucarida</taxon>
        <taxon>Decapoda</taxon>
        <taxon>Pleocyemata</taxon>
        <taxon>Brachyura</taxon>
        <taxon>Eubrachyura</taxon>
        <taxon>Majoidea</taxon>
        <taxon>Majidae</taxon>
        <taxon>Chionoecetes</taxon>
    </lineage>
</organism>
<evidence type="ECO:0000313" key="2">
    <source>
        <dbReference type="Proteomes" id="UP000770661"/>
    </source>
</evidence>
<dbReference type="AlphaFoldDB" id="A0A8J4YUM9"/>
<dbReference type="EMBL" id="JACEEZ010003421">
    <property type="protein sequence ID" value="KAG0727430.1"/>
    <property type="molecule type" value="Genomic_DNA"/>
</dbReference>
<sequence length="156" mass="17223">MATLGEEVGLRQVRKYELDALKQRLARHLPHSLAVYGAASLAARYGLHSLWPASILVPTCPRPSCLTVMAPITSSAMQCLVVFWSLEEHTAKDVTDRLSRLPHLDWNQRVIMFSVPTVLLPSVNLEGLPHSCGGPPLLPVPRVYFQEEPSGLGTEF</sequence>
<keyword evidence="2" id="KW-1185">Reference proteome</keyword>
<name>A0A8J4YUM9_CHIOP</name>
<protein>
    <submittedName>
        <fullName evidence="1">Uncharacterized protein</fullName>
    </submittedName>
</protein>
<proteinExistence type="predicted"/>
<comment type="caution">
    <text evidence="1">The sequence shown here is derived from an EMBL/GenBank/DDBJ whole genome shotgun (WGS) entry which is preliminary data.</text>
</comment>
<reference evidence="1" key="1">
    <citation type="submission" date="2020-07" db="EMBL/GenBank/DDBJ databases">
        <title>The High-quality genome of the commercially important snow crab, Chionoecetes opilio.</title>
        <authorList>
            <person name="Jeong J.-H."/>
            <person name="Ryu S."/>
        </authorList>
    </citation>
    <scope>NUCLEOTIDE SEQUENCE</scope>
    <source>
        <strain evidence="1">MADBK_172401_WGS</strain>
        <tissue evidence="1">Digestive gland</tissue>
    </source>
</reference>
<gene>
    <name evidence="1" type="ORF">GWK47_034679</name>
</gene>
<dbReference type="Proteomes" id="UP000770661">
    <property type="component" value="Unassembled WGS sequence"/>
</dbReference>
<evidence type="ECO:0000313" key="1">
    <source>
        <dbReference type="EMBL" id="KAG0727430.1"/>
    </source>
</evidence>